<gene>
    <name evidence="9" type="ORF">E2R54_11835</name>
</gene>
<evidence type="ECO:0000256" key="3">
    <source>
        <dbReference type="ARBA" id="ARBA00022801"/>
    </source>
</evidence>
<keyword evidence="7" id="KW-0732">Signal</keyword>
<keyword evidence="6" id="KW-0472">Membrane</keyword>
<dbReference type="SUPFAM" id="SSF52743">
    <property type="entry name" value="Subtilisin-like"/>
    <property type="match status" value="1"/>
</dbReference>
<dbReference type="PRINTS" id="PR00723">
    <property type="entry name" value="SUBTILISIN"/>
</dbReference>
<protein>
    <submittedName>
        <fullName evidence="9">Peptidase S8</fullName>
    </submittedName>
</protein>
<evidence type="ECO:0000256" key="5">
    <source>
        <dbReference type="PROSITE-ProRule" id="PRU01240"/>
    </source>
</evidence>
<evidence type="ECO:0000256" key="7">
    <source>
        <dbReference type="SAM" id="SignalP"/>
    </source>
</evidence>
<sequence length="426" mass="43783">MRAVRAVLATMLVAVTAALTAAAPAPTPTAAVDPVRNMEYWLTEYGISDAWKTTKGAGTTIAVIDTGIASGPKELDGAVVGGADFSGVGKADGRTPVGEEDRNHGSWVASLAAARGTGDDKGMIGVAPEADLLSLSIGFGEDASVPFVDQVAEAIRWAVDHGADVINLSFTTNTLDWDRSWDDAFLYAADHDVVVVVAAGNRQSGTEEVGAPATIPGVLTVGGVDKEGRASSTASTQGITIGVSAPSEELLGVSPNGDLVIWDGTSGAAPIVAGVAALVRSAHPDLDAANVINRIVRTATPSDREKKVPNALYGYGLINAAKAVAAPVSAVSVNPMGDLREWIRLYRRAESTPAASPTPTPFSVAPLPEAEPPRAVVSPLLPSNESLRYGTVPLIALSLGTILVVLGVTAAARRIRSARTPRPPSR</sequence>
<feature type="domain" description="Peptidase S8/S53" evidence="8">
    <location>
        <begin position="56"/>
        <end position="316"/>
    </location>
</feature>
<evidence type="ECO:0000313" key="10">
    <source>
        <dbReference type="Proteomes" id="UP000295633"/>
    </source>
</evidence>
<dbReference type="InterPro" id="IPR000209">
    <property type="entry name" value="Peptidase_S8/S53_dom"/>
</dbReference>
<dbReference type="PROSITE" id="PS00138">
    <property type="entry name" value="SUBTILASE_SER"/>
    <property type="match status" value="1"/>
</dbReference>
<dbReference type="InterPro" id="IPR015500">
    <property type="entry name" value="Peptidase_S8_subtilisin-rel"/>
</dbReference>
<keyword evidence="3 5" id="KW-0378">Hydrolase</keyword>
<reference evidence="9 10" key="1">
    <citation type="submission" date="2019-03" db="EMBL/GenBank/DDBJ databases">
        <title>Genome Sequencing and Assembly of Various Microbes Isolated from Partially Reclaimed Soil and Acid Mine Drainage (AMD) Site.</title>
        <authorList>
            <person name="Steinbock B."/>
            <person name="Bechtold R."/>
            <person name="Sevigny J.L."/>
            <person name="Thomas D."/>
            <person name="Cuthill L.R."/>
            <person name="Aveiro Johannsen E.J."/>
            <person name="Thomas K."/>
            <person name="Ghosh A."/>
        </authorList>
    </citation>
    <scope>NUCLEOTIDE SEQUENCE [LARGE SCALE GENOMIC DNA]</scope>
    <source>
        <strain evidence="9 10">F-B2</strain>
    </source>
</reference>
<evidence type="ECO:0000259" key="8">
    <source>
        <dbReference type="Pfam" id="PF00082"/>
    </source>
</evidence>
<feature type="signal peptide" evidence="7">
    <location>
        <begin position="1"/>
        <end position="21"/>
    </location>
</feature>
<keyword evidence="6" id="KW-1133">Transmembrane helix</keyword>
<evidence type="ECO:0000256" key="2">
    <source>
        <dbReference type="ARBA" id="ARBA00022670"/>
    </source>
</evidence>
<dbReference type="InterPro" id="IPR022398">
    <property type="entry name" value="Peptidase_S8_His-AS"/>
</dbReference>
<dbReference type="PANTHER" id="PTHR43806:SF11">
    <property type="entry name" value="CEREVISIN-RELATED"/>
    <property type="match status" value="1"/>
</dbReference>
<dbReference type="InterPro" id="IPR023828">
    <property type="entry name" value="Peptidase_S8_Ser-AS"/>
</dbReference>
<dbReference type="InterPro" id="IPR050131">
    <property type="entry name" value="Peptidase_S8_subtilisin-like"/>
</dbReference>
<dbReference type="EMBL" id="SMZX01000002">
    <property type="protein sequence ID" value="TDL43871.1"/>
    <property type="molecule type" value="Genomic_DNA"/>
</dbReference>
<dbReference type="AlphaFoldDB" id="A0A4R5YFE8"/>
<dbReference type="RefSeq" id="WP_133399872.1">
    <property type="nucleotide sequence ID" value="NZ_SMZX01000002.1"/>
</dbReference>
<dbReference type="STRING" id="273677.BW34_02164"/>
<dbReference type="Gene3D" id="3.40.50.200">
    <property type="entry name" value="Peptidase S8/S53 domain"/>
    <property type="match status" value="1"/>
</dbReference>
<organism evidence="9 10">
    <name type="scientific">Microbacterium oleivorans</name>
    <dbReference type="NCBI Taxonomy" id="273677"/>
    <lineage>
        <taxon>Bacteria</taxon>
        <taxon>Bacillati</taxon>
        <taxon>Actinomycetota</taxon>
        <taxon>Actinomycetes</taxon>
        <taxon>Micrococcales</taxon>
        <taxon>Microbacteriaceae</taxon>
        <taxon>Microbacterium</taxon>
    </lineage>
</organism>
<dbReference type="GO" id="GO:0004252">
    <property type="term" value="F:serine-type endopeptidase activity"/>
    <property type="evidence" value="ECO:0007669"/>
    <property type="project" value="UniProtKB-UniRule"/>
</dbReference>
<name>A0A4R5YFE8_9MICO</name>
<evidence type="ECO:0000256" key="1">
    <source>
        <dbReference type="ARBA" id="ARBA00011073"/>
    </source>
</evidence>
<comment type="similarity">
    <text evidence="1 5">Belongs to the peptidase S8 family.</text>
</comment>
<dbReference type="Pfam" id="PF00082">
    <property type="entry name" value="Peptidase_S8"/>
    <property type="match status" value="1"/>
</dbReference>
<proteinExistence type="inferred from homology"/>
<evidence type="ECO:0000256" key="6">
    <source>
        <dbReference type="SAM" id="Phobius"/>
    </source>
</evidence>
<feature type="active site" description="Charge relay system" evidence="5">
    <location>
        <position position="266"/>
    </location>
</feature>
<feature type="chain" id="PRO_5038711060" evidence="7">
    <location>
        <begin position="22"/>
        <end position="426"/>
    </location>
</feature>
<dbReference type="GO" id="GO:0006508">
    <property type="term" value="P:proteolysis"/>
    <property type="evidence" value="ECO:0007669"/>
    <property type="project" value="UniProtKB-KW"/>
</dbReference>
<evidence type="ECO:0000256" key="4">
    <source>
        <dbReference type="ARBA" id="ARBA00022825"/>
    </source>
</evidence>
<keyword evidence="4 5" id="KW-0720">Serine protease</keyword>
<dbReference type="InterPro" id="IPR036852">
    <property type="entry name" value="Peptidase_S8/S53_dom_sf"/>
</dbReference>
<dbReference type="Proteomes" id="UP000295633">
    <property type="component" value="Unassembled WGS sequence"/>
</dbReference>
<comment type="caution">
    <text evidence="9">The sequence shown here is derived from an EMBL/GenBank/DDBJ whole genome shotgun (WGS) entry which is preliminary data.</text>
</comment>
<evidence type="ECO:0000313" key="9">
    <source>
        <dbReference type="EMBL" id="TDL43871.1"/>
    </source>
</evidence>
<keyword evidence="2 5" id="KW-0645">Protease</keyword>
<dbReference type="PANTHER" id="PTHR43806">
    <property type="entry name" value="PEPTIDASE S8"/>
    <property type="match status" value="1"/>
</dbReference>
<feature type="active site" description="Charge relay system" evidence="5">
    <location>
        <position position="65"/>
    </location>
</feature>
<accession>A0A4R5YFE8</accession>
<dbReference type="PROSITE" id="PS00137">
    <property type="entry name" value="SUBTILASE_HIS"/>
    <property type="match status" value="1"/>
</dbReference>
<dbReference type="PROSITE" id="PS51892">
    <property type="entry name" value="SUBTILASE"/>
    <property type="match status" value="1"/>
</dbReference>
<feature type="active site" description="Charge relay system" evidence="5">
    <location>
        <position position="104"/>
    </location>
</feature>
<feature type="transmembrane region" description="Helical" evidence="6">
    <location>
        <begin position="392"/>
        <end position="412"/>
    </location>
</feature>
<keyword evidence="6" id="KW-0812">Transmembrane</keyword>